<sequence>MSALTQVLGWLSATYWVTALLGSILASTVSPEAINLAVGAGMWAVITLIAFVFMAIIDHAD</sequence>
<keyword evidence="1" id="KW-0472">Membrane</keyword>
<proteinExistence type="predicted"/>
<evidence type="ECO:0000313" key="2">
    <source>
        <dbReference type="EMBL" id="ALF00532.1"/>
    </source>
</evidence>
<name>A0A0M4RQT6_9CAUD</name>
<reference evidence="2 3" key="1">
    <citation type="submission" date="2015-08" db="EMBL/GenBank/DDBJ databases">
        <authorList>
            <person name="Barekzi N."/>
            <person name="Doss J.H."/>
            <person name="Bluford J."/>
            <person name="Fizer S."/>
            <person name="Garofalo A.E."/>
            <person name="Gasalao M.B."/>
            <person name="Griffin J."/>
            <person name="Henderson C.M."/>
            <person name="Hyre A.N."/>
            <person name="Irons L.B."/>
            <person name="Jafree E."/>
            <person name="Kanda K."/>
            <person name="Matthews D."/>
            <person name="Mclaren B."/>
            <person name="Moriarty A."/>
            <person name="Northam N."/>
            <person name="Ryan M."/>
            <person name="Smith D.E."/>
            <person name="Vanselow D."/>
            <person name="Welch J."/>
            <person name="Gauthier D."/>
            <person name="Anders K.R."/>
            <person name="Bradley K.W."/>
            <person name="Asai D.J."/>
            <person name="Bowman C.A."/>
            <person name="Russell D.A."/>
            <person name="Pope W.H."/>
            <person name="Jacobs-Sera D."/>
            <person name="Hendrix R.W."/>
            <person name="Hatfull G.F."/>
        </authorList>
    </citation>
    <scope>NUCLEOTIDE SEQUENCE [LARGE SCALE GENOMIC DNA]</scope>
</reference>
<feature type="transmembrane region" description="Helical" evidence="1">
    <location>
        <begin position="36"/>
        <end position="57"/>
    </location>
</feature>
<keyword evidence="1" id="KW-1133">Transmembrane helix</keyword>
<organism evidence="2 3">
    <name type="scientific">Mycobacterium phage Bricole</name>
    <dbReference type="NCBI Taxonomy" id="1718601"/>
    <lineage>
        <taxon>Viruses</taxon>
        <taxon>Duplodnaviria</taxon>
        <taxon>Heunggongvirae</taxon>
        <taxon>Uroviricota</taxon>
        <taxon>Caudoviricetes</taxon>
        <taxon>Vilmaviridae</taxon>
        <taxon>Mclasvirinae</taxon>
        <taxon>Bongovirus</taxon>
        <taxon>Bongovirus bongo</taxon>
    </lineage>
</organism>
<evidence type="ECO:0000256" key="1">
    <source>
        <dbReference type="SAM" id="Phobius"/>
    </source>
</evidence>
<gene>
    <name evidence="2" type="ORF">SEA_BRICOLE_4</name>
</gene>
<keyword evidence="1" id="KW-0812">Transmembrane</keyword>
<protein>
    <submittedName>
        <fullName evidence="2">Uncharacterized protein</fullName>
    </submittedName>
</protein>
<dbReference type="EMBL" id="KT591491">
    <property type="protein sequence ID" value="ALF00532.1"/>
    <property type="molecule type" value="Genomic_DNA"/>
</dbReference>
<evidence type="ECO:0000313" key="3">
    <source>
        <dbReference type="Proteomes" id="UP000221469"/>
    </source>
</evidence>
<accession>A0A0M4RQT6</accession>
<dbReference type="Proteomes" id="UP000221469">
    <property type="component" value="Segment"/>
</dbReference>